<dbReference type="InterPro" id="IPR006015">
    <property type="entry name" value="Universal_stress_UspA"/>
</dbReference>
<dbReference type="RefSeq" id="WP_112149461.1">
    <property type="nucleotide sequence ID" value="NZ_NGJK01000032.1"/>
</dbReference>
<dbReference type="PANTHER" id="PTHR46268:SF6">
    <property type="entry name" value="UNIVERSAL STRESS PROTEIN UP12"/>
    <property type="match status" value="1"/>
</dbReference>
<protein>
    <recommendedName>
        <fullName evidence="2">UspA domain-containing protein</fullName>
    </recommendedName>
</protein>
<dbReference type="PRINTS" id="PR01438">
    <property type="entry name" value="UNVRSLSTRESS"/>
</dbReference>
<dbReference type="InterPro" id="IPR006016">
    <property type="entry name" value="UspA"/>
</dbReference>
<sequence>MYNKILLPVDGSKNSEKAIKHATTLAIDEEAEIVILYVVDHRSLTSLPENALEDKELADYEKQGEVVTQCVVDQINGIIKETSPDKTIKTEKLIVEGNPANIIIKAIEKKDIDVVVIANSGKNFVDRFLIGSVTERIIRCSTVPIVVIPTKSE</sequence>
<name>A0A328Q8S3_9EURY</name>
<organism evidence="3 4">
    <name type="scientific">Methanosphaera stadtmanae</name>
    <dbReference type="NCBI Taxonomy" id="2317"/>
    <lineage>
        <taxon>Archaea</taxon>
        <taxon>Methanobacteriati</taxon>
        <taxon>Methanobacteriota</taxon>
        <taxon>Methanomada group</taxon>
        <taxon>Methanobacteria</taxon>
        <taxon>Methanobacteriales</taxon>
        <taxon>Methanobacteriaceae</taxon>
        <taxon>Methanosphaera</taxon>
    </lineage>
</organism>
<comment type="similarity">
    <text evidence="1">Belongs to the universal stress protein A family.</text>
</comment>
<dbReference type="CDD" id="cd00293">
    <property type="entry name" value="USP-like"/>
    <property type="match status" value="1"/>
</dbReference>
<gene>
    <name evidence="3" type="ORF">CA615_03380</name>
</gene>
<evidence type="ECO:0000313" key="3">
    <source>
        <dbReference type="EMBL" id="RAP03229.1"/>
    </source>
</evidence>
<dbReference type="AlphaFoldDB" id="A0A328Q8S3"/>
<dbReference type="InterPro" id="IPR014729">
    <property type="entry name" value="Rossmann-like_a/b/a_fold"/>
</dbReference>
<dbReference type="Pfam" id="PF00582">
    <property type="entry name" value="Usp"/>
    <property type="match status" value="1"/>
</dbReference>
<feature type="domain" description="UspA" evidence="2">
    <location>
        <begin position="1"/>
        <end position="149"/>
    </location>
</feature>
<dbReference type="EMBL" id="NGJK01000032">
    <property type="protein sequence ID" value="RAP03229.1"/>
    <property type="molecule type" value="Genomic_DNA"/>
</dbReference>
<dbReference type="PANTHER" id="PTHR46268">
    <property type="entry name" value="STRESS RESPONSE PROTEIN NHAX"/>
    <property type="match status" value="1"/>
</dbReference>
<dbReference type="Gene3D" id="3.40.50.620">
    <property type="entry name" value="HUPs"/>
    <property type="match status" value="1"/>
</dbReference>
<proteinExistence type="inferred from homology"/>
<dbReference type="SUPFAM" id="SSF52402">
    <property type="entry name" value="Adenine nucleotide alpha hydrolases-like"/>
    <property type="match status" value="1"/>
</dbReference>
<accession>A0A328Q8S3</accession>
<comment type="caution">
    <text evidence="3">The sequence shown here is derived from an EMBL/GenBank/DDBJ whole genome shotgun (WGS) entry which is preliminary data.</text>
</comment>
<reference evidence="3 4" key="1">
    <citation type="submission" date="2017-05" db="EMBL/GenBank/DDBJ databases">
        <title>Host range expansion of the Methanosphaera genus to humans and monogastric animals involves recent and extensive reduction in genome content.</title>
        <authorList>
            <person name="Hoedt E.C."/>
            <person name="Volmer J.G."/>
            <person name="Parks D.H."/>
            <person name="Rosewarne C.P."/>
            <person name="Denman S.E."/>
            <person name="Mcsweeney C.S."/>
            <person name="O Cuiv P."/>
            <person name="Hugenholtz P."/>
            <person name="Tyson G.W."/>
            <person name="Morrison M."/>
        </authorList>
    </citation>
    <scope>NUCLEOTIDE SEQUENCE [LARGE SCALE GENOMIC DNA]</scope>
    <source>
        <strain evidence="3 4">PA5</strain>
    </source>
</reference>
<dbReference type="Proteomes" id="UP000248557">
    <property type="component" value="Unassembled WGS sequence"/>
</dbReference>
<evidence type="ECO:0000313" key="4">
    <source>
        <dbReference type="Proteomes" id="UP000248557"/>
    </source>
</evidence>
<evidence type="ECO:0000256" key="1">
    <source>
        <dbReference type="ARBA" id="ARBA00008791"/>
    </source>
</evidence>
<evidence type="ECO:0000259" key="2">
    <source>
        <dbReference type="Pfam" id="PF00582"/>
    </source>
</evidence>